<dbReference type="GO" id="GO:0043590">
    <property type="term" value="C:bacterial nucleoid"/>
    <property type="evidence" value="ECO:0007669"/>
    <property type="project" value="TreeGrafter"/>
</dbReference>
<dbReference type="HAMAP" id="MF_00201">
    <property type="entry name" value="RecO"/>
    <property type="match status" value="1"/>
</dbReference>
<gene>
    <name evidence="7 9" type="primary">recO</name>
    <name evidence="9" type="ORF">XA3_10670</name>
</gene>
<evidence type="ECO:0000259" key="8">
    <source>
        <dbReference type="Pfam" id="PF11967"/>
    </source>
</evidence>
<dbReference type="KEGG" id="xap:XA3_10670"/>
<sequence>MDEFNGIVFYRRKYREHDLLIKMLTDDFGKHTFFVGHAHQRRYHLNYGLQDFTAGSYAGRISNHGFSFINEVNSADLYSSIYSDLDKSSYVQYIFSLIDSAFEDNLVIPAWFRVLKSTLNQIEKNANPETMSHAFELKLLSSFGVNFNFFSCAVCGREDLPLDLSFKFNGMLCQNHQDQDKFRFHLDQRMVKCLQVLTVGSIESLSKMQIDPKNMKVLRNTCDEIYSNYIGIYPKTKSFIDKLNNES</sequence>
<protein>
    <recommendedName>
        <fullName evidence="2 7">DNA repair protein RecO</fullName>
    </recommendedName>
    <alternativeName>
        <fullName evidence="6 7">Recombination protein O</fullName>
    </alternativeName>
</protein>
<dbReference type="Gene3D" id="1.20.1440.120">
    <property type="entry name" value="Recombination protein O, C-terminal domain"/>
    <property type="match status" value="1"/>
</dbReference>
<proteinExistence type="inferred from homology"/>
<dbReference type="InterPro" id="IPR012340">
    <property type="entry name" value="NA-bd_OB-fold"/>
</dbReference>
<dbReference type="RefSeq" id="WP_317636500.1">
    <property type="nucleotide sequence ID" value="NZ_AP026802.1"/>
</dbReference>
<dbReference type="Pfam" id="PF02565">
    <property type="entry name" value="RecO_C"/>
    <property type="match status" value="1"/>
</dbReference>
<dbReference type="GO" id="GO:0006302">
    <property type="term" value="P:double-strand break repair"/>
    <property type="evidence" value="ECO:0007669"/>
    <property type="project" value="TreeGrafter"/>
</dbReference>
<dbReference type="SUPFAM" id="SSF57863">
    <property type="entry name" value="ArfGap/RecO-like zinc finger"/>
    <property type="match status" value="1"/>
</dbReference>
<evidence type="ECO:0000313" key="10">
    <source>
        <dbReference type="Proteomes" id="UP001321861"/>
    </source>
</evidence>
<accession>A0AAU9D1N4</accession>
<organism evidence="9 10">
    <name type="scientific">Xylocopilactobacillus apicola</name>
    <dbReference type="NCBI Taxonomy" id="2932184"/>
    <lineage>
        <taxon>Bacteria</taxon>
        <taxon>Bacillati</taxon>
        <taxon>Bacillota</taxon>
        <taxon>Bacilli</taxon>
        <taxon>Lactobacillales</taxon>
        <taxon>Lactobacillaceae</taxon>
        <taxon>Xylocopilactobacillus</taxon>
    </lineage>
</organism>
<evidence type="ECO:0000256" key="7">
    <source>
        <dbReference type="HAMAP-Rule" id="MF_00201"/>
    </source>
</evidence>
<evidence type="ECO:0000256" key="2">
    <source>
        <dbReference type="ARBA" id="ARBA00021310"/>
    </source>
</evidence>
<keyword evidence="5 7" id="KW-0234">DNA repair</keyword>
<evidence type="ECO:0000256" key="3">
    <source>
        <dbReference type="ARBA" id="ARBA00022763"/>
    </source>
</evidence>
<name>A0AAU9D1N4_9LACO</name>
<keyword evidence="4 7" id="KW-0233">DNA recombination</keyword>
<feature type="domain" description="DNA replication/recombination mediator RecO N-terminal" evidence="8">
    <location>
        <begin position="3"/>
        <end position="76"/>
    </location>
</feature>
<comment type="function">
    <text evidence="7">Involved in DNA repair and RecF pathway recombination.</text>
</comment>
<keyword evidence="3 7" id="KW-0227">DNA damage</keyword>
<dbReference type="GO" id="GO:0006310">
    <property type="term" value="P:DNA recombination"/>
    <property type="evidence" value="ECO:0007669"/>
    <property type="project" value="UniProtKB-UniRule"/>
</dbReference>
<dbReference type="NCBIfam" id="TIGR00613">
    <property type="entry name" value="reco"/>
    <property type="match status" value="1"/>
</dbReference>
<dbReference type="Gene3D" id="2.40.50.140">
    <property type="entry name" value="Nucleic acid-binding proteins"/>
    <property type="match status" value="1"/>
</dbReference>
<keyword evidence="10" id="KW-1185">Reference proteome</keyword>
<dbReference type="Pfam" id="PF11967">
    <property type="entry name" value="RecO_N"/>
    <property type="match status" value="1"/>
</dbReference>
<dbReference type="PANTHER" id="PTHR33991:SF1">
    <property type="entry name" value="DNA REPAIR PROTEIN RECO"/>
    <property type="match status" value="1"/>
</dbReference>
<dbReference type="InterPro" id="IPR003717">
    <property type="entry name" value="RecO"/>
</dbReference>
<evidence type="ECO:0000313" key="9">
    <source>
        <dbReference type="EMBL" id="BDR58626.1"/>
    </source>
</evidence>
<evidence type="ECO:0000256" key="4">
    <source>
        <dbReference type="ARBA" id="ARBA00023172"/>
    </source>
</evidence>
<evidence type="ECO:0000256" key="6">
    <source>
        <dbReference type="ARBA" id="ARBA00033409"/>
    </source>
</evidence>
<dbReference type="InterPro" id="IPR022572">
    <property type="entry name" value="DNA_rep/recomb_RecO_N"/>
</dbReference>
<dbReference type="Proteomes" id="UP001321861">
    <property type="component" value="Chromosome"/>
</dbReference>
<dbReference type="EMBL" id="AP026802">
    <property type="protein sequence ID" value="BDR58626.1"/>
    <property type="molecule type" value="Genomic_DNA"/>
</dbReference>
<dbReference type="InterPro" id="IPR042242">
    <property type="entry name" value="RecO_C"/>
</dbReference>
<dbReference type="AlphaFoldDB" id="A0AAU9D1N4"/>
<dbReference type="SUPFAM" id="SSF50249">
    <property type="entry name" value="Nucleic acid-binding proteins"/>
    <property type="match status" value="1"/>
</dbReference>
<reference evidence="9 10" key="1">
    <citation type="journal article" date="2023" name="Microbiol. Spectr.">
        <title>Symbiosis of Carpenter Bees with Uncharacterized Lactic Acid Bacteria Showing NAD Auxotrophy.</title>
        <authorList>
            <person name="Kawasaki S."/>
            <person name="Ozawa K."/>
            <person name="Mori T."/>
            <person name="Yamamoto A."/>
            <person name="Ito M."/>
            <person name="Ohkuma M."/>
            <person name="Sakamoto M."/>
            <person name="Matsutani M."/>
        </authorList>
    </citation>
    <scope>NUCLEOTIDE SEQUENCE [LARGE SCALE GENOMIC DNA]</scope>
    <source>
        <strain evidence="9 10">XA3</strain>
    </source>
</reference>
<evidence type="ECO:0000256" key="1">
    <source>
        <dbReference type="ARBA" id="ARBA00007452"/>
    </source>
</evidence>
<evidence type="ECO:0000256" key="5">
    <source>
        <dbReference type="ARBA" id="ARBA00023204"/>
    </source>
</evidence>
<comment type="similarity">
    <text evidence="1 7">Belongs to the RecO family.</text>
</comment>
<dbReference type="InterPro" id="IPR037278">
    <property type="entry name" value="ARFGAP/RecO"/>
</dbReference>
<dbReference type="PANTHER" id="PTHR33991">
    <property type="entry name" value="DNA REPAIR PROTEIN RECO"/>
    <property type="match status" value="1"/>
</dbReference>